<dbReference type="GO" id="GO:0016020">
    <property type="term" value="C:membrane"/>
    <property type="evidence" value="ECO:0007669"/>
    <property type="project" value="UniProtKB-SubCell"/>
</dbReference>
<reference evidence="7" key="1">
    <citation type="submission" date="2021-01" db="EMBL/GenBank/DDBJ databases">
        <authorList>
            <person name="Corre E."/>
            <person name="Pelletier E."/>
            <person name="Niang G."/>
            <person name="Scheremetjew M."/>
            <person name="Finn R."/>
            <person name="Kale V."/>
            <person name="Holt S."/>
            <person name="Cochrane G."/>
            <person name="Meng A."/>
            <person name="Brown T."/>
            <person name="Cohen L."/>
        </authorList>
    </citation>
    <scope>NUCLEOTIDE SEQUENCE</scope>
    <source>
        <strain evidence="7">SAG 63-3</strain>
    </source>
</reference>
<protein>
    <recommendedName>
        <fullName evidence="8">Mitochondrial carrier protein</fullName>
    </recommendedName>
</protein>
<name>A0A7S0UYC6_9CHLO</name>
<evidence type="ECO:0000256" key="6">
    <source>
        <dbReference type="SAM" id="MobiDB-lite"/>
    </source>
</evidence>
<evidence type="ECO:0000256" key="5">
    <source>
        <dbReference type="RuleBase" id="RU000488"/>
    </source>
</evidence>
<keyword evidence="3 4" id="KW-0472">Membrane</keyword>
<dbReference type="Gene3D" id="1.50.40.10">
    <property type="entry name" value="Mitochondrial carrier domain"/>
    <property type="match status" value="2"/>
</dbReference>
<organism evidence="7">
    <name type="scientific">Polytomella parva</name>
    <dbReference type="NCBI Taxonomy" id="51329"/>
    <lineage>
        <taxon>Eukaryota</taxon>
        <taxon>Viridiplantae</taxon>
        <taxon>Chlorophyta</taxon>
        <taxon>core chlorophytes</taxon>
        <taxon>Chlorophyceae</taxon>
        <taxon>CS clade</taxon>
        <taxon>Chlamydomonadales</taxon>
        <taxon>Chlamydomonadaceae</taxon>
        <taxon>Polytomella</taxon>
    </lineage>
</organism>
<evidence type="ECO:0000256" key="1">
    <source>
        <dbReference type="ARBA" id="ARBA00004141"/>
    </source>
</evidence>
<dbReference type="SUPFAM" id="SSF103506">
    <property type="entry name" value="Mitochondrial carrier"/>
    <property type="match status" value="1"/>
</dbReference>
<dbReference type="InterPro" id="IPR018108">
    <property type="entry name" value="MCP_transmembrane"/>
</dbReference>
<dbReference type="InterPro" id="IPR023395">
    <property type="entry name" value="MCP_dom_sf"/>
</dbReference>
<comment type="subcellular location">
    <subcellularLocation>
        <location evidence="1">Membrane</location>
        <topology evidence="1">Multi-pass membrane protein</topology>
    </subcellularLocation>
</comment>
<sequence length="392" mass="43126">MNEARTKLAYEEVSWDRLDKTKAFVYGAGIFSSLTTAMYPLSVIKTRQMTTEVSPGFKGVQEISRTIAKEEGVRGFYRGFFTMVYSAIPARVVYLSTLEMTKSVANRELSKFESISEPTRAGISSFLGGALASMTTQTITVPFDIINSRQIVYGQKIRDLASKGIAGDAKHLREVANTEAASAVAAAAEIGERVRGIPPPRSSAVQMARTIFREEGIRGFYKGFSVSLMTFVPSSAVWWSAYGLYQKKIWTIAYGTSHPLVHELNKVLAVQVSAGVLAGCTSAFITTPLDLVKTRIQVSFRQRHEKPSIVKVAQQVMKEEGVKGFYRGFVPRMFNASLWGTCMVSAYEFLKRTCQKPDDEDMQRDAGSFASSDSGSWTSRLSSTVSSSVASQ</sequence>
<dbReference type="PANTHER" id="PTHR46080:SF3">
    <property type="entry name" value="MITOCHONDRIAL SUBSTRATE CARRIER FAMILY PROTEIN"/>
    <property type="match status" value="1"/>
</dbReference>
<evidence type="ECO:0000256" key="3">
    <source>
        <dbReference type="ARBA" id="ARBA00023136"/>
    </source>
</evidence>
<feature type="region of interest" description="Disordered" evidence="6">
    <location>
        <begin position="358"/>
        <end position="392"/>
    </location>
</feature>
<keyword evidence="5" id="KW-0813">Transport</keyword>
<dbReference type="PANTHER" id="PTHR46080">
    <property type="entry name" value="MITOCHONDRIAL SUBSTRATE CARRIER FAMILY PROTEIN J"/>
    <property type="match status" value="1"/>
</dbReference>
<feature type="compositionally biased region" description="Low complexity" evidence="6">
    <location>
        <begin position="365"/>
        <end position="392"/>
    </location>
</feature>
<keyword evidence="2 4" id="KW-0812">Transmembrane</keyword>
<accession>A0A7S0UYC6</accession>
<evidence type="ECO:0008006" key="8">
    <source>
        <dbReference type="Google" id="ProtNLM"/>
    </source>
</evidence>
<feature type="repeat" description="Solcar" evidence="4">
    <location>
        <begin position="20"/>
        <end position="104"/>
    </location>
</feature>
<dbReference type="Pfam" id="PF00153">
    <property type="entry name" value="Mito_carr"/>
    <property type="match status" value="3"/>
</dbReference>
<dbReference type="PROSITE" id="PS50920">
    <property type="entry name" value="SOLCAR"/>
    <property type="match status" value="3"/>
</dbReference>
<evidence type="ECO:0000313" key="7">
    <source>
        <dbReference type="EMBL" id="CAD8772230.1"/>
    </source>
</evidence>
<dbReference type="AlphaFoldDB" id="A0A7S0UYC6"/>
<dbReference type="EMBL" id="HBFM01013835">
    <property type="protein sequence ID" value="CAD8772230.1"/>
    <property type="molecule type" value="Transcribed_RNA"/>
</dbReference>
<feature type="repeat" description="Solcar" evidence="4">
    <location>
        <begin position="120"/>
        <end position="248"/>
    </location>
</feature>
<proteinExistence type="inferred from homology"/>
<comment type="similarity">
    <text evidence="5">Belongs to the mitochondrial carrier (TC 2.A.29) family.</text>
</comment>
<evidence type="ECO:0000256" key="2">
    <source>
        <dbReference type="ARBA" id="ARBA00022692"/>
    </source>
</evidence>
<gene>
    <name evidence="7" type="ORF">PPAR00522_LOCUS8635</name>
</gene>
<evidence type="ECO:0000256" key="4">
    <source>
        <dbReference type="PROSITE-ProRule" id="PRU00282"/>
    </source>
</evidence>
<feature type="repeat" description="Solcar" evidence="4">
    <location>
        <begin position="266"/>
        <end position="353"/>
    </location>
</feature>